<evidence type="ECO:0000259" key="1">
    <source>
        <dbReference type="Pfam" id="PF25896"/>
    </source>
</evidence>
<evidence type="ECO:0000313" key="3">
    <source>
        <dbReference type="Proteomes" id="UP000593562"/>
    </source>
</evidence>
<evidence type="ECO:0000313" key="2">
    <source>
        <dbReference type="EMBL" id="KAF5729447.1"/>
    </source>
</evidence>
<comment type="caution">
    <text evidence="2">The sequence shown here is derived from an EMBL/GenBank/DDBJ whole genome shotgun (WGS) entry which is preliminary data.</text>
</comment>
<dbReference type="PANTHER" id="PTHR34568">
    <property type="entry name" value="RRM DOMAIN-CONTAINING PROTEIN"/>
    <property type="match status" value="1"/>
</dbReference>
<dbReference type="InterPro" id="IPR058941">
    <property type="entry name" value="HTH_AT3G52170-like"/>
</dbReference>
<dbReference type="GO" id="GO:0020037">
    <property type="term" value="F:heme binding"/>
    <property type="evidence" value="ECO:0007669"/>
    <property type="project" value="InterPro"/>
</dbReference>
<dbReference type="EMBL" id="JAAARO010000021">
    <property type="protein sequence ID" value="KAF5729447.1"/>
    <property type="molecule type" value="Genomic_DNA"/>
</dbReference>
<dbReference type="InterPro" id="IPR009050">
    <property type="entry name" value="Globin-like_sf"/>
</dbReference>
<feature type="domain" description="AT3G52170-like helix-turn-helix" evidence="1">
    <location>
        <begin position="31"/>
        <end position="79"/>
    </location>
</feature>
<gene>
    <name evidence="2" type="ORF">HS088_TW21G01613</name>
</gene>
<sequence>MHAIKGGWVGQTFAVAKQNESGGKKARIRQSKEGRKTMAEAFIKKYQSLNNGNFPSLSLTQKEVGGSFYTVREIVREIIQENRVLGPAKLAPDAQNTYRPKTTATTSPAARLRHRRRTRFRRSYCVRRRQGSRGGRFCVSGSWSSSRSITFKRSRISFDPVLIQLRRSGAQLVNETVSNSQRKDELVIFIIRSVNEKLDGLGSQKVVKEALLRTIQGAVGEKWSDEMGQAWTEAYDQLAAAMKAQMKQDPASTN</sequence>
<dbReference type="InterPro" id="IPR012292">
    <property type="entry name" value="Globin/Proto"/>
</dbReference>
<dbReference type="InterPro" id="IPR058942">
    <property type="entry name" value="AT3G52170-like"/>
</dbReference>
<dbReference type="Gene3D" id="1.10.490.10">
    <property type="entry name" value="Globins"/>
    <property type="match status" value="1"/>
</dbReference>
<reference evidence="2 3" key="1">
    <citation type="journal article" date="2020" name="Nat. Commun.">
        <title>Genome of Tripterygium wilfordii and identification of cytochrome P450 involved in triptolide biosynthesis.</title>
        <authorList>
            <person name="Tu L."/>
            <person name="Su P."/>
            <person name="Zhang Z."/>
            <person name="Gao L."/>
            <person name="Wang J."/>
            <person name="Hu T."/>
            <person name="Zhou J."/>
            <person name="Zhang Y."/>
            <person name="Zhao Y."/>
            <person name="Liu Y."/>
            <person name="Song Y."/>
            <person name="Tong Y."/>
            <person name="Lu Y."/>
            <person name="Yang J."/>
            <person name="Xu C."/>
            <person name="Jia M."/>
            <person name="Peters R.J."/>
            <person name="Huang L."/>
            <person name="Gao W."/>
        </authorList>
    </citation>
    <scope>NUCLEOTIDE SEQUENCE [LARGE SCALE GENOMIC DNA]</scope>
    <source>
        <strain evidence="3">cv. XIE 37</strain>
        <tissue evidence="2">Leaf</tissue>
    </source>
</reference>
<dbReference type="GO" id="GO:0019825">
    <property type="term" value="F:oxygen binding"/>
    <property type="evidence" value="ECO:0007669"/>
    <property type="project" value="InterPro"/>
</dbReference>
<dbReference type="Pfam" id="PF25896">
    <property type="entry name" value="HTH_AT3G52170"/>
    <property type="match status" value="1"/>
</dbReference>
<dbReference type="AlphaFoldDB" id="A0A7J7C6H3"/>
<proteinExistence type="predicted"/>
<dbReference type="InParanoid" id="A0A7J7C6H3"/>
<keyword evidence="3" id="KW-1185">Reference proteome</keyword>
<dbReference type="Proteomes" id="UP000593562">
    <property type="component" value="Unassembled WGS sequence"/>
</dbReference>
<accession>A0A7J7C6H3</accession>
<dbReference type="SUPFAM" id="SSF46458">
    <property type="entry name" value="Globin-like"/>
    <property type="match status" value="1"/>
</dbReference>
<dbReference type="PANTHER" id="PTHR34568:SF1">
    <property type="entry name" value="DNA BINDING PROTEIN"/>
    <property type="match status" value="1"/>
</dbReference>
<protein>
    <recommendedName>
        <fullName evidence="1">AT3G52170-like helix-turn-helix domain-containing protein</fullName>
    </recommendedName>
</protein>
<name>A0A7J7C6H3_TRIWF</name>
<organism evidence="2 3">
    <name type="scientific">Tripterygium wilfordii</name>
    <name type="common">Thunder God vine</name>
    <dbReference type="NCBI Taxonomy" id="458696"/>
    <lineage>
        <taxon>Eukaryota</taxon>
        <taxon>Viridiplantae</taxon>
        <taxon>Streptophyta</taxon>
        <taxon>Embryophyta</taxon>
        <taxon>Tracheophyta</taxon>
        <taxon>Spermatophyta</taxon>
        <taxon>Magnoliopsida</taxon>
        <taxon>eudicotyledons</taxon>
        <taxon>Gunneridae</taxon>
        <taxon>Pentapetalae</taxon>
        <taxon>rosids</taxon>
        <taxon>fabids</taxon>
        <taxon>Celastrales</taxon>
        <taxon>Celastraceae</taxon>
        <taxon>Tripterygium</taxon>
    </lineage>
</organism>